<proteinExistence type="predicted"/>
<keyword evidence="1" id="KW-0175">Coiled coil</keyword>
<organism evidence="4">
    <name type="scientific">Caenorhabditis remanei</name>
    <name type="common">Caenorhabditis vulgaris</name>
    <dbReference type="NCBI Taxonomy" id="31234"/>
    <lineage>
        <taxon>Eukaryota</taxon>
        <taxon>Metazoa</taxon>
        <taxon>Ecdysozoa</taxon>
        <taxon>Nematoda</taxon>
        <taxon>Chromadorea</taxon>
        <taxon>Rhabditida</taxon>
        <taxon>Rhabditina</taxon>
        <taxon>Rhabditomorpha</taxon>
        <taxon>Rhabditoidea</taxon>
        <taxon>Rhabditidae</taxon>
        <taxon>Peloderinae</taxon>
        <taxon>Caenorhabditis</taxon>
    </lineage>
</organism>
<dbReference type="EMBL" id="DS268430">
    <property type="protein sequence ID" value="EFO96146.1"/>
    <property type="molecule type" value="Genomic_DNA"/>
</dbReference>
<accession>E3M9D5</accession>
<dbReference type="Pfam" id="PF03353">
    <property type="entry name" value="Lin-8"/>
    <property type="match status" value="1"/>
</dbReference>
<dbReference type="Proteomes" id="UP000008281">
    <property type="component" value="Unassembled WGS sequence"/>
</dbReference>
<dbReference type="InParanoid" id="E3M9D5"/>
<dbReference type="InterPro" id="IPR005020">
    <property type="entry name" value="LIN-8"/>
</dbReference>
<dbReference type="PANTHER" id="PTHR32020:SF3">
    <property type="entry name" value="ARID DOMAIN-CONTAINING PROTEIN-RELATED"/>
    <property type="match status" value="1"/>
</dbReference>
<dbReference type="OrthoDB" id="5882934at2759"/>
<dbReference type="HOGENOM" id="CLU_055340_0_0_1"/>
<sequence length="391" mass="45233">MSHQELRSVKPEPATPAVWERPLRLPLPPLPCEDPTRQMTIEEYLIIAKDPAKVEQSWKKIPDNGREKVDLMCVILYEISKSSGNLASKNQHTVKRVYIEVAVQVYKRTGRLLSGEQVSKFTSSKSYFLDQAIMSCFRNAKAKLRQRLKRLIQNKRLTAEKVENELLNWPLYGSICFYRAYTHRFEQTLRHRNTKTNDGEHIVFDVSDDEEDDVSLPVQQKDSDSDDDIMIDTTPVMSVNLGRVKREPFSRRRSAPYSVEPKHERVYEYKPKGYLHQPASPQMPKMSSVPQMATMRYGGRDQLHQTPNSFRRDSMSSSISQDSEMKTLQDDLKFFNSHSIRVAKKNPGRIEQMREVLSATMLSFEWSNTDNLGDFFTQLGGNIKKNEQGLH</sequence>
<protein>
    <submittedName>
        <fullName evidence="3">Uncharacterized protein</fullName>
    </submittedName>
</protein>
<dbReference type="PANTHER" id="PTHR32020">
    <property type="entry name" value="LIN-8 DOMAIN CONTAINING-RELATED"/>
    <property type="match status" value="1"/>
</dbReference>
<reference evidence="3" key="1">
    <citation type="submission" date="2007-07" db="EMBL/GenBank/DDBJ databases">
        <title>PCAP assembly of the Caenorhabditis remanei genome.</title>
        <authorList>
            <consortium name="The Caenorhabditis remanei Sequencing Consortium"/>
            <person name="Wilson R.K."/>
        </authorList>
    </citation>
    <scope>NUCLEOTIDE SEQUENCE [LARGE SCALE GENOMIC DNA]</scope>
    <source>
        <strain evidence="3">PB4641</strain>
    </source>
</reference>
<dbReference type="AlphaFoldDB" id="E3M9D5"/>
<evidence type="ECO:0000256" key="1">
    <source>
        <dbReference type="SAM" id="Coils"/>
    </source>
</evidence>
<evidence type="ECO:0000256" key="2">
    <source>
        <dbReference type="SAM" id="MobiDB-lite"/>
    </source>
</evidence>
<evidence type="ECO:0000313" key="3">
    <source>
        <dbReference type="EMBL" id="EFO96146.1"/>
    </source>
</evidence>
<gene>
    <name evidence="3" type="ORF">CRE_14528</name>
</gene>
<name>E3M9D5_CAERE</name>
<keyword evidence="4" id="KW-1185">Reference proteome</keyword>
<dbReference type="GO" id="GO:0005634">
    <property type="term" value="C:nucleus"/>
    <property type="evidence" value="ECO:0007669"/>
    <property type="project" value="TreeGrafter"/>
</dbReference>
<feature type="region of interest" description="Disordered" evidence="2">
    <location>
        <begin position="301"/>
        <end position="323"/>
    </location>
</feature>
<evidence type="ECO:0000313" key="4">
    <source>
        <dbReference type="Proteomes" id="UP000008281"/>
    </source>
</evidence>
<feature type="coiled-coil region" evidence="1">
    <location>
        <begin position="134"/>
        <end position="165"/>
    </location>
</feature>